<name>A0A0H4WV92_9BACT</name>
<dbReference type="STRING" id="1297742.A176_002405"/>
<evidence type="ECO:0000313" key="2">
    <source>
        <dbReference type="EMBL" id="AKQ65493.1"/>
    </source>
</evidence>
<protein>
    <recommendedName>
        <fullName evidence="1">IraD/Gp25-like domain-containing protein</fullName>
    </recommendedName>
</protein>
<dbReference type="EMBL" id="CP012109">
    <property type="protein sequence ID" value="AKQ65493.1"/>
    <property type="molecule type" value="Genomic_DNA"/>
</dbReference>
<dbReference type="OrthoDB" id="5516959at2"/>
<reference evidence="2 3" key="1">
    <citation type="journal article" date="2016" name="PLoS ONE">
        <title>Complete Genome Sequence and Comparative Genomics of a Novel Myxobacterium Myxococcus hansupus.</title>
        <authorList>
            <person name="Sharma G."/>
            <person name="Narwani T."/>
            <person name="Subramanian S."/>
        </authorList>
    </citation>
    <scope>NUCLEOTIDE SEQUENCE [LARGE SCALE GENOMIC DNA]</scope>
    <source>
        <strain evidence="3">mixupus</strain>
    </source>
</reference>
<organism evidence="2 3">
    <name type="scientific">Pseudomyxococcus hansupus</name>
    <dbReference type="NCBI Taxonomy" id="1297742"/>
    <lineage>
        <taxon>Bacteria</taxon>
        <taxon>Pseudomonadati</taxon>
        <taxon>Myxococcota</taxon>
        <taxon>Myxococcia</taxon>
        <taxon>Myxococcales</taxon>
        <taxon>Cystobacterineae</taxon>
        <taxon>Myxococcaceae</taxon>
        <taxon>Pseudomyxococcus</taxon>
    </lineage>
</organism>
<accession>A0A0H4WV92</accession>
<dbReference type="Proteomes" id="UP000009026">
    <property type="component" value="Chromosome"/>
</dbReference>
<evidence type="ECO:0000313" key="3">
    <source>
        <dbReference type="Proteomes" id="UP000009026"/>
    </source>
</evidence>
<feature type="domain" description="IraD/Gp25-like" evidence="1">
    <location>
        <begin position="14"/>
        <end position="96"/>
    </location>
</feature>
<proteinExistence type="predicted"/>
<dbReference type="Pfam" id="PF04965">
    <property type="entry name" value="GPW_gp25"/>
    <property type="match status" value="1"/>
</dbReference>
<dbReference type="RefSeq" id="WP_002639485.1">
    <property type="nucleotide sequence ID" value="NZ_CP012109.1"/>
</dbReference>
<dbReference type="KEGG" id="mym:A176_002405"/>
<sequence>MAFLHRKFLGIQESLLEDVLRNVRYLLRAKRGAASCLPGFGLTETGFRTAEEMLTLMAQEIRENLQLYEPRVEVTEIEEGAEGDSGRPCLVVHCRLRASREPLSITLDPQSRAISLGAQATPEDA</sequence>
<evidence type="ECO:0000259" key="1">
    <source>
        <dbReference type="Pfam" id="PF04965"/>
    </source>
</evidence>
<dbReference type="InterPro" id="IPR007048">
    <property type="entry name" value="IraD/Gp25-like"/>
</dbReference>
<dbReference type="AlphaFoldDB" id="A0A0H4WV92"/>
<gene>
    <name evidence="2" type="ORF">A176_002405</name>
</gene>
<dbReference type="SUPFAM" id="SSF160719">
    <property type="entry name" value="gpW/gp25-like"/>
    <property type="match status" value="1"/>
</dbReference>
<dbReference type="Gene3D" id="3.10.450.40">
    <property type="match status" value="1"/>
</dbReference>
<dbReference type="PATRIC" id="fig|1297742.4.peg.2428"/>
<keyword evidence="3" id="KW-1185">Reference proteome</keyword>